<keyword evidence="7 9" id="KW-0503">Monooxygenase</keyword>
<dbReference type="SUPFAM" id="SSF51905">
    <property type="entry name" value="FAD/NAD(P)-binding domain"/>
    <property type="match status" value="1"/>
</dbReference>
<dbReference type="NCBIfam" id="TIGR01988">
    <property type="entry name" value="Ubi-OHases"/>
    <property type="match status" value="1"/>
</dbReference>
<dbReference type="GO" id="GO:0006744">
    <property type="term" value="P:ubiquinone biosynthetic process"/>
    <property type="evidence" value="ECO:0007669"/>
    <property type="project" value="UniProtKB-UniPathway"/>
</dbReference>
<reference evidence="9 10" key="1">
    <citation type="journal article" date="2003" name="J. Bacteriol.">
        <title>Complete genome sequence of the ammonia-oxidizing bacterium and obligate chemolithoautotroph Nitrosomonas europaea.</title>
        <authorList>
            <person name="Chain P."/>
            <person name="Lamerdin J."/>
            <person name="Larimer F."/>
            <person name="Regala W."/>
            <person name="Land M."/>
            <person name="Hauser L."/>
            <person name="Hooper A."/>
            <person name="Klotz M."/>
            <person name="Norton J."/>
            <person name="Sayavedra-Soto L."/>
            <person name="Arciero D."/>
            <person name="Hommes N."/>
            <person name="Whittaker M."/>
            <person name="Arp D."/>
        </authorList>
    </citation>
    <scope>NUCLEOTIDE SEQUENCE [LARGE SCALE GENOMIC DNA]</scope>
    <source>
        <strain evidence="10">ATCC 19718 / CIP 103999 / KCTC 2705 / NBRC 14298</strain>
    </source>
</reference>
<dbReference type="EMBL" id="AL954747">
    <property type="protein sequence ID" value="CAD85423.1"/>
    <property type="molecule type" value="Genomic_DNA"/>
</dbReference>
<dbReference type="PROSITE" id="PS01304">
    <property type="entry name" value="UBIH"/>
    <property type="match status" value="1"/>
</dbReference>
<dbReference type="InterPro" id="IPR002938">
    <property type="entry name" value="FAD-bd"/>
</dbReference>
<sequence length="388" mass="42502">MKFDIVVIGGGLAGASLLAALKGSGLRLALIESRPPAPLPDDDSWDARVYAISPGSVEFLQSSGIWQRMNAARITPVHEMRVHGDDNAARIDFSAYESGVPELACIIENRQLQHAVWEELAGAENVQIFCPAQCDSLAWQDSHVELTLADGTVLQTALLIGADGINSRVREQAGIGVDRHSYYQTGVVANFETERVHHHIAYQWFRRDGILALLPLPGKRVSMVWSANTALADELLNLSAEALCDRVARAAEYELGSMRLVTAPLGFPLNFVHARSLIKPRLALIGDAAHGIHPLAGQGVNLGLRDVRELARLQRQFGGIGDCGEFSLLRCYERNRKEDILAMGWVTDGLQKLFGSEDAAIMRIRNVGLGITNRLPLLKNRLMRHALS</sequence>
<evidence type="ECO:0000313" key="10">
    <source>
        <dbReference type="Proteomes" id="UP000001416"/>
    </source>
</evidence>
<comment type="pathway">
    <text evidence="2">Cofactor biosynthesis; ubiquinone biosynthesis.</text>
</comment>
<dbReference type="OrthoDB" id="9769565at2"/>
<evidence type="ECO:0000256" key="5">
    <source>
        <dbReference type="ARBA" id="ARBA00022827"/>
    </source>
</evidence>
<dbReference type="GeneID" id="87104687"/>
<evidence type="ECO:0000256" key="3">
    <source>
        <dbReference type="ARBA" id="ARBA00005349"/>
    </source>
</evidence>
<evidence type="ECO:0000256" key="1">
    <source>
        <dbReference type="ARBA" id="ARBA00001974"/>
    </source>
</evidence>
<dbReference type="PRINTS" id="PR00420">
    <property type="entry name" value="RNGMNOXGNASE"/>
</dbReference>
<dbReference type="Proteomes" id="UP000001416">
    <property type="component" value="Chromosome"/>
</dbReference>
<dbReference type="GO" id="GO:0004497">
    <property type="term" value="F:monooxygenase activity"/>
    <property type="evidence" value="ECO:0007669"/>
    <property type="project" value="UniProtKB-KW"/>
</dbReference>
<accession>Q82UH4</accession>
<dbReference type="InterPro" id="IPR036188">
    <property type="entry name" value="FAD/NAD-bd_sf"/>
</dbReference>
<dbReference type="HOGENOM" id="CLU_009665_8_3_4"/>
<evidence type="ECO:0000313" key="9">
    <source>
        <dbReference type="EMBL" id="CAD85423.1"/>
    </source>
</evidence>
<dbReference type="RefSeq" id="WP_011112080.1">
    <property type="nucleotide sequence ID" value="NC_004757.1"/>
</dbReference>
<dbReference type="EC" id="1.-.-.-" evidence="9"/>
<gene>
    <name evidence="9" type="ordered locus">NE1512</name>
</gene>
<keyword evidence="4" id="KW-0285">Flavoprotein</keyword>
<dbReference type="KEGG" id="neu:NE1512"/>
<dbReference type="UniPathway" id="UPA00232"/>
<comment type="similarity">
    <text evidence="3">Belongs to the UbiH/COQ6 family.</text>
</comment>
<proteinExistence type="inferred from homology"/>
<keyword evidence="10" id="KW-1185">Reference proteome</keyword>
<evidence type="ECO:0000256" key="6">
    <source>
        <dbReference type="ARBA" id="ARBA00023002"/>
    </source>
</evidence>
<organism evidence="9 10">
    <name type="scientific">Nitrosomonas europaea (strain ATCC 19718 / CIP 103999 / KCTC 2705 / NBRC 14298)</name>
    <dbReference type="NCBI Taxonomy" id="228410"/>
    <lineage>
        <taxon>Bacteria</taxon>
        <taxon>Pseudomonadati</taxon>
        <taxon>Pseudomonadota</taxon>
        <taxon>Betaproteobacteria</taxon>
        <taxon>Nitrosomonadales</taxon>
        <taxon>Nitrosomonadaceae</taxon>
        <taxon>Nitrosomonas</taxon>
    </lineage>
</organism>
<evidence type="ECO:0000256" key="2">
    <source>
        <dbReference type="ARBA" id="ARBA00004749"/>
    </source>
</evidence>
<dbReference type="PhylomeDB" id="Q82UH4"/>
<evidence type="ECO:0000256" key="7">
    <source>
        <dbReference type="ARBA" id="ARBA00023033"/>
    </source>
</evidence>
<name>Q82UH4_NITEU</name>
<keyword evidence="6 9" id="KW-0560">Oxidoreductase</keyword>
<dbReference type="GO" id="GO:0016705">
    <property type="term" value="F:oxidoreductase activity, acting on paired donors, with incorporation or reduction of molecular oxygen"/>
    <property type="evidence" value="ECO:0007669"/>
    <property type="project" value="InterPro"/>
</dbReference>
<dbReference type="PANTHER" id="PTHR43876">
    <property type="entry name" value="UBIQUINONE BIOSYNTHESIS MONOOXYGENASE COQ6, MITOCHONDRIAL"/>
    <property type="match status" value="1"/>
</dbReference>
<dbReference type="InterPro" id="IPR051205">
    <property type="entry name" value="UbiH/COQ6_monooxygenase"/>
</dbReference>
<evidence type="ECO:0000259" key="8">
    <source>
        <dbReference type="Pfam" id="PF01494"/>
    </source>
</evidence>
<comment type="cofactor">
    <cofactor evidence="1">
        <name>FAD</name>
        <dbReference type="ChEBI" id="CHEBI:57692"/>
    </cofactor>
</comment>
<dbReference type="NCBIfam" id="NF005788">
    <property type="entry name" value="PRK07608.1-3"/>
    <property type="match status" value="1"/>
</dbReference>
<dbReference type="STRING" id="228410.NE1512"/>
<keyword evidence="5" id="KW-0274">FAD</keyword>
<dbReference type="eggNOG" id="COG0654">
    <property type="taxonomic scope" value="Bacteria"/>
</dbReference>
<evidence type="ECO:0000256" key="4">
    <source>
        <dbReference type="ARBA" id="ARBA00022630"/>
    </source>
</evidence>
<dbReference type="Gene3D" id="3.50.50.60">
    <property type="entry name" value="FAD/NAD(P)-binding domain"/>
    <property type="match status" value="2"/>
</dbReference>
<dbReference type="InterPro" id="IPR010971">
    <property type="entry name" value="UbiH/COQ6"/>
</dbReference>
<protein>
    <submittedName>
        <fullName evidence="9">Aromatic-ring hydroxylase (Flavoprotein monooxygenase)</fullName>
        <ecNumber evidence="9">1.-.-.-</ecNumber>
    </submittedName>
</protein>
<dbReference type="PANTHER" id="PTHR43876:SF7">
    <property type="entry name" value="UBIQUINONE BIOSYNTHESIS MONOOXYGENASE COQ6, MITOCHONDRIAL"/>
    <property type="match status" value="1"/>
</dbReference>
<dbReference type="InterPro" id="IPR018168">
    <property type="entry name" value="Ubi_Hdrlase_CS"/>
</dbReference>
<dbReference type="Pfam" id="PF01494">
    <property type="entry name" value="FAD_binding_3"/>
    <property type="match status" value="1"/>
</dbReference>
<dbReference type="AlphaFoldDB" id="Q82UH4"/>
<feature type="domain" description="FAD-binding" evidence="8">
    <location>
        <begin position="3"/>
        <end position="312"/>
    </location>
</feature>
<dbReference type="GO" id="GO:0071949">
    <property type="term" value="F:FAD binding"/>
    <property type="evidence" value="ECO:0007669"/>
    <property type="project" value="InterPro"/>
</dbReference>